<dbReference type="STRING" id="2656787.A0A370U365"/>
<dbReference type="OrthoDB" id="3565018at2759"/>
<dbReference type="Pfam" id="PF24476">
    <property type="entry name" value="DUF7580"/>
    <property type="match status" value="1"/>
</dbReference>
<sequence>MSGVELAGIVLGAFPLMISALEHYRKTAEVLEGWWKVKTEYRKCMRNLKYHKLAFEENLEELLLPLIADEEKLQLLINDPGGPEWKDPRLEVALTERMPKTYSSYLDTIEMMMEVVQELNDALCMNKAQFQSQVDIEHRCETSTVPGKTKSSHLTILTTNIEWQAQRIKLAFNKNIRQELFENFGDHNARLRDILGSSDRLADLRRARALKTNTVDAGLWKFWKHGNSLFNALAEAWSCKCQALHHANLLLQHRVSPTANFRVVFWFKMQLAGGQYPWTWQAANIKELEERSTPIPIKINDPATIHPATNGQDSTSISPTPKLAEQVGTHCKDIPKQRRKSLVSKFMQIKSSTSALKTQSGVGTVELVVYTPPTRQTTQSKVSFAEDCKYEVTEEPASPSITNLCTKIASCPPDLPEYGSLKGDSSRYTVQPLCKADNEPQSHINLETLLSSSSPITITRRQRLQIALILASSHVQLHSTPWLKLKWTKKDIFFLYDAKEEANICIDQPYISRNLSKPLQQQTNQGHIPSTSSANTHDFQDSIRNLGIMLLELCFGTAIEEHKLRRNLLAPDEQAVQLINYAVAIQWCRDVLEESGPEYSDAVLWCLHHHAPDCDIIGDKQDKWRADMFARVVEPLRCCYDHLTAGKVY</sequence>
<dbReference type="RefSeq" id="XP_031874876.1">
    <property type="nucleotide sequence ID" value="XM_032010822.1"/>
</dbReference>
<accession>A0A370U365</accession>
<evidence type="ECO:0000313" key="4">
    <source>
        <dbReference type="Proteomes" id="UP000254866"/>
    </source>
</evidence>
<dbReference type="PANTHER" id="PTHR35186">
    <property type="entry name" value="ANK_REP_REGION DOMAIN-CONTAINING PROTEIN"/>
    <property type="match status" value="1"/>
</dbReference>
<keyword evidence="4" id="KW-1185">Reference proteome</keyword>
<dbReference type="GeneID" id="43595048"/>
<comment type="caution">
    <text evidence="3">The sequence shown here is derived from an EMBL/GenBank/DDBJ whole genome shotgun (WGS) entry which is preliminary data.</text>
</comment>
<keyword evidence="1" id="KW-0732">Signal</keyword>
<proteinExistence type="predicted"/>
<reference evidence="3 4" key="1">
    <citation type="journal article" date="2018" name="IMA Fungus">
        <title>IMA Genome-F 9: Draft genome sequence of Annulohypoxylon stygium, Aspergillus mulundensis, Berkeleyomyces basicola (syn. Thielaviopsis basicola), Ceratocystis smalleyi, two Cercospora beticola strains, Coleophoma cylindrospora, Fusarium fracticaudum, Phialophora cf. hyalina, and Morchella septimelata.</title>
        <authorList>
            <person name="Wingfield B.D."/>
            <person name="Bills G.F."/>
            <person name="Dong Y."/>
            <person name="Huang W."/>
            <person name="Nel W.J."/>
            <person name="Swalarsk-Parry B.S."/>
            <person name="Vaghefi N."/>
            <person name="Wilken P.M."/>
            <person name="An Z."/>
            <person name="de Beer Z.W."/>
            <person name="De Vos L."/>
            <person name="Chen L."/>
            <person name="Duong T.A."/>
            <person name="Gao Y."/>
            <person name="Hammerbacher A."/>
            <person name="Kikkert J.R."/>
            <person name="Li Y."/>
            <person name="Li H."/>
            <person name="Li K."/>
            <person name="Li Q."/>
            <person name="Liu X."/>
            <person name="Ma X."/>
            <person name="Naidoo K."/>
            <person name="Pethybridge S.J."/>
            <person name="Sun J."/>
            <person name="Steenkamp E.T."/>
            <person name="van der Nest M.A."/>
            <person name="van Wyk S."/>
            <person name="Wingfield M.J."/>
            <person name="Xiong C."/>
            <person name="Yue Q."/>
            <person name="Zhang X."/>
        </authorList>
    </citation>
    <scope>NUCLEOTIDE SEQUENCE [LARGE SCALE GENOMIC DNA]</scope>
    <source>
        <strain evidence="3 4">BP 5553</strain>
    </source>
</reference>
<dbReference type="PANTHER" id="PTHR35186:SF4">
    <property type="entry name" value="PRION-INHIBITION AND PROPAGATION HELO DOMAIN-CONTAINING PROTEIN"/>
    <property type="match status" value="1"/>
</dbReference>
<evidence type="ECO:0000256" key="1">
    <source>
        <dbReference type="SAM" id="SignalP"/>
    </source>
</evidence>
<feature type="chain" id="PRO_5016663132" description="DUF7580 domain-containing protein" evidence="1">
    <location>
        <begin position="21"/>
        <end position="649"/>
    </location>
</feature>
<gene>
    <name evidence="3" type="ORF">BP5553_02199</name>
</gene>
<dbReference type="AlphaFoldDB" id="A0A370U365"/>
<feature type="signal peptide" evidence="1">
    <location>
        <begin position="1"/>
        <end position="20"/>
    </location>
</feature>
<dbReference type="EMBL" id="NPIC01000001">
    <property type="protein sequence ID" value="RDL42220.1"/>
    <property type="molecule type" value="Genomic_DNA"/>
</dbReference>
<dbReference type="Proteomes" id="UP000254866">
    <property type="component" value="Unassembled WGS sequence"/>
</dbReference>
<name>A0A370U365_9HELO</name>
<feature type="domain" description="DUF7580" evidence="2">
    <location>
        <begin position="429"/>
        <end position="637"/>
    </location>
</feature>
<evidence type="ECO:0000313" key="3">
    <source>
        <dbReference type="EMBL" id="RDL42220.1"/>
    </source>
</evidence>
<dbReference type="InterPro" id="IPR056002">
    <property type="entry name" value="DUF7580"/>
</dbReference>
<protein>
    <recommendedName>
        <fullName evidence="2">DUF7580 domain-containing protein</fullName>
    </recommendedName>
</protein>
<evidence type="ECO:0000259" key="2">
    <source>
        <dbReference type="Pfam" id="PF24476"/>
    </source>
</evidence>
<organism evidence="3 4">
    <name type="scientific">Venustampulla echinocandica</name>
    <dbReference type="NCBI Taxonomy" id="2656787"/>
    <lineage>
        <taxon>Eukaryota</taxon>
        <taxon>Fungi</taxon>
        <taxon>Dikarya</taxon>
        <taxon>Ascomycota</taxon>
        <taxon>Pezizomycotina</taxon>
        <taxon>Leotiomycetes</taxon>
        <taxon>Helotiales</taxon>
        <taxon>Pleuroascaceae</taxon>
        <taxon>Venustampulla</taxon>
    </lineage>
</organism>